<name>A0AAW2FIP1_9HYME</name>
<comment type="caution">
    <text evidence="2">The sequence shown here is derived from an EMBL/GenBank/DDBJ whole genome shotgun (WGS) entry which is preliminary data.</text>
</comment>
<dbReference type="EMBL" id="JADYXP020000010">
    <property type="protein sequence ID" value="KAL0114925.1"/>
    <property type="molecule type" value="Genomic_DNA"/>
</dbReference>
<dbReference type="Proteomes" id="UP001430953">
    <property type="component" value="Unassembled WGS sequence"/>
</dbReference>
<reference evidence="2 3" key="1">
    <citation type="submission" date="2023-03" db="EMBL/GenBank/DDBJ databases">
        <title>High recombination rates correlate with genetic variation in Cardiocondyla obscurior ants.</title>
        <authorList>
            <person name="Errbii M."/>
        </authorList>
    </citation>
    <scope>NUCLEOTIDE SEQUENCE [LARGE SCALE GENOMIC DNA]</scope>
    <source>
        <strain evidence="2">Alpha-2009</strain>
        <tissue evidence="2">Whole body</tissue>
    </source>
</reference>
<feature type="region of interest" description="Disordered" evidence="1">
    <location>
        <begin position="34"/>
        <end position="57"/>
    </location>
</feature>
<sequence>MFLMSININKTGDLLDGSPLRRDHVPDVARSSACEGQVEGVPTASPPADASVSQASCEGAISGASSLKCREKKKEEEIEDETQEDIDKDDSIKTVIHNLEENETTEVNKIDTYVLPSCEVVIHRQMESPASKQMVVEGETPKRMKRKAVMESSEDSSDSIGISNARKVITARRKKSIISSMDETSGREENPFDIQSLSDESSENLISMHSVKKERKWSRISKEPSNIESVIGKEKSAGIREMGEKAIEWIEEVDTSRAKSKNLQGRTSGNMKNRLSGIKIIVEKLMERASDLGDPAYLRQLNGDQKKENKELKVKIKDLTKNMEKI</sequence>
<evidence type="ECO:0000256" key="1">
    <source>
        <dbReference type="SAM" id="MobiDB-lite"/>
    </source>
</evidence>
<feature type="region of interest" description="Disordered" evidence="1">
    <location>
        <begin position="131"/>
        <end position="160"/>
    </location>
</feature>
<proteinExistence type="predicted"/>
<gene>
    <name evidence="2" type="ORF">PUN28_010459</name>
</gene>
<evidence type="ECO:0000313" key="3">
    <source>
        <dbReference type="Proteomes" id="UP001430953"/>
    </source>
</evidence>
<feature type="region of interest" description="Disordered" evidence="1">
    <location>
        <begin position="66"/>
        <end position="85"/>
    </location>
</feature>
<dbReference type="AlphaFoldDB" id="A0AAW2FIP1"/>
<protein>
    <submittedName>
        <fullName evidence="2">Uncharacterized protein</fullName>
    </submittedName>
</protein>
<keyword evidence="3" id="KW-1185">Reference proteome</keyword>
<accession>A0AAW2FIP1</accession>
<organism evidence="2 3">
    <name type="scientific">Cardiocondyla obscurior</name>
    <dbReference type="NCBI Taxonomy" id="286306"/>
    <lineage>
        <taxon>Eukaryota</taxon>
        <taxon>Metazoa</taxon>
        <taxon>Ecdysozoa</taxon>
        <taxon>Arthropoda</taxon>
        <taxon>Hexapoda</taxon>
        <taxon>Insecta</taxon>
        <taxon>Pterygota</taxon>
        <taxon>Neoptera</taxon>
        <taxon>Endopterygota</taxon>
        <taxon>Hymenoptera</taxon>
        <taxon>Apocrita</taxon>
        <taxon>Aculeata</taxon>
        <taxon>Formicoidea</taxon>
        <taxon>Formicidae</taxon>
        <taxon>Myrmicinae</taxon>
        <taxon>Cardiocondyla</taxon>
    </lineage>
</organism>
<evidence type="ECO:0000313" key="2">
    <source>
        <dbReference type="EMBL" id="KAL0114925.1"/>
    </source>
</evidence>